<organism evidence="1">
    <name type="scientific">Salinicola endophyticus</name>
    <dbReference type="NCBI Taxonomy" id="1949083"/>
    <lineage>
        <taxon>Bacteria</taxon>
        <taxon>Pseudomonadati</taxon>
        <taxon>Pseudomonadota</taxon>
        <taxon>Gammaproteobacteria</taxon>
        <taxon>Oceanospirillales</taxon>
        <taxon>Halomonadaceae</taxon>
        <taxon>Salinicola</taxon>
    </lineage>
</organism>
<accession>A0AB74UD38</accession>
<protein>
    <submittedName>
        <fullName evidence="1">Uncharacterized protein</fullName>
    </submittedName>
</protein>
<dbReference type="RefSeq" id="WP_353979470.1">
    <property type="nucleotide sequence ID" value="NZ_CP159578.1"/>
</dbReference>
<name>A0AB74UD38_9GAMM</name>
<dbReference type="EMBL" id="CP159578">
    <property type="protein sequence ID" value="XCJ78471.1"/>
    <property type="molecule type" value="Genomic_DNA"/>
</dbReference>
<evidence type="ECO:0000313" key="1">
    <source>
        <dbReference type="EMBL" id="XCJ78471.1"/>
    </source>
</evidence>
<reference evidence="1" key="1">
    <citation type="submission" date="2024-06" db="EMBL/GenBank/DDBJ databases">
        <title>Complete genome of Salinicola endophyticus HNIBRBA4755.</title>
        <authorList>
            <person name="Shin S.Y."/>
            <person name="Kang H."/>
            <person name="Song J."/>
        </authorList>
    </citation>
    <scope>NUCLEOTIDE SEQUENCE</scope>
    <source>
        <strain evidence="1">HNIBRBA4755</strain>
    </source>
</reference>
<gene>
    <name evidence="1" type="ORF">ABV408_13635</name>
</gene>
<proteinExistence type="predicted"/>
<sequence>MSISVDSSDVMALLALLVSIYATWKTVRFNRKQEGLIKKQEELSALYLESERESAKKKKMADIRAKFVNLGKNSDRLKVYNVGEGDAFDVDIQFPGGEDFLIKSDFDSKMPYPKMVKHDSVNLMASFSMKSAFNYDAVITWKDESGQSQKAEVFLTHP</sequence>
<dbReference type="AlphaFoldDB" id="A0AB74UD38"/>